<keyword evidence="5" id="KW-0732">Signal</keyword>
<dbReference type="InterPro" id="IPR006260">
    <property type="entry name" value="TonB/TolA_C"/>
</dbReference>
<organism evidence="7 8">
    <name type="scientific">Cellvibrio zantedeschiae</name>
    <dbReference type="NCBI Taxonomy" id="1237077"/>
    <lineage>
        <taxon>Bacteria</taxon>
        <taxon>Pseudomonadati</taxon>
        <taxon>Pseudomonadota</taxon>
        <taxon>Gammaproteobacteria</taxon>
        <taxon>Cellvibrionales</taxon>
        <taxon>Cellvibrionaceae</taxon>
        <taxon>Cellvibrio</taxon>
    </lineage>
</organism>
<keyword evidence="3" id="KW-1133">Transmembrane helix</keyword>
<dbReference type="NCBIfam" id="TIGR01352">
    <property type="entry name" value="tonB_Cterm"/>
    <property type="match status" value="1"/>
</dbReference>
<feature type="chain" id="PRO_5047164083" description="TonB C-terminal domain-containing protein" evidence="5">
    <location>
        <begin position="26"/>
        <end position="117"/>
    </location>
</feature>
<sequence length="117" mass="12744">MLIRHIIKAKSLLVLTFLLSVTSQADDTNKSISPCTPHTKPISVGPNVNHLTDYRGEGGTVLVQLIVTSTGKVMEPAVVESTNPELNSLALKAANQFRFKPGKQPCIFKMPIKFTVN</sequence>
<dbReference type="EMBL" id="BMYZ01000004">
    <property type="protein sequence ID" value="GGY85664.1"/>
    <property type="molecule type" value="Genomic_DNA"/>
</dbReference>
<dbReference type="Proteomes" id="UP000619761">
    <property type="component" value="Unassembled WGS sequence"/>
</dbReference>
<accession>A0ABQ3BDM5</accession>
<dbReference type="SUPFAM" id="SSF74653">
    <property type="entry name" value="TolA/TonB C-terminal domain"/>
    <property type="match status" value="1"/>
</dbReference>
<dbReference type="Gene3D" id="3.30.1150.10">
    <property type="match status" value="1"/>
</dbReference>
<reference evidence="8" key="1">
    <citation type="journal article" date="2019" name="Int. J. Syst. Evol. Microbiol.">
        <title>The Global Catalogue of Microorganisms (GCM) 10K type strain sequencing project: providing services to taxonomists for standard genome sequencing and annotation.</title>
        <authorList>
            <consortium name="The Broad Institute Genomics Platform"/>
            <consortium name="The Broad Institute Genome Sequencing Center for Infectious Disease"/>
            <person name="Wu L."/>
            <person name="Ma J."/>
        </authorList>
    </citation>
    <scope>NUCLEOTIDE SEQUENCE [LARGE SCALE GENOMIC DNA]</scope>
    <source>
        <strain evidence="8">KCTC 32239</strain>
    </source>
</reference>
<proteinExistence type="predicted"/>
<evidence type="ECO:0000259" key="6">
    <source>
        <dbReference type="Pfam" id="PF03544"/>
    </source>
</evidence>
<evidence type="ECO:0000256" key="4">
    <source>
        <dbReference type="ARBA" id="ARBA00023136"/>
    </source>
</evidence>
<gene>
    <name evidence="7" type="ORF">GCM10011613_33180</name>
</gene>
<evidence type="ECO:0000313" key="8">
    <source>
        <dbReference type="Proteomes" id="UP000619761"/>
    </source>
</evidence>
<feature type="signal peptide" evidence="5">
    <location>
        <begin position="1"/>
        <end position="25"/>
    </location>
</feature>
<feature type="domain" description="TonB C-terminal" evidence="6">
    <location>
        <begin position="54"/>
        <end position="115"/>
    </location>
</feature>
<name>A0ABQ3BDM5_9GAMM</name>
<dbReference type="Pfam" id="PF03544">
    <property type="entry name" value="TonB_C"/>
    <property type="match status" value="1"/>
</dbReference>
<comment type="subcellular location">
    <subcellularLocation>
        <location evidence="1">Membrane</location>
        <topology evidence="1">Single-pass membrane protein</topology>
    </subcellularLocation>
</comment>
<comment type="caution">
    <text evidence="7">The sequence shown here is derived from an EMBL/GenBank/DDBJ whole genome shotgun (WGS) entry which is preliminary data.</text>
</comment>
<protein>
    <recommendedName>
        <fullName evidence="6">TonB C-terminal domain-containing protein</fullName>
    </recommendedName>
</protein>
<evidence type="ECO:0000313" key="7">
    <source>
        <dbReference type="EMBL" id="GGY85664.1"/>
    </source>
</evidence>
<evidence type="ECO:0000256" key="2">
    <source>
        <dbReference type="ARBA" id="ARBA00022692"/>
    </source>
</evidence>
<dbReference type="RefSeq" id="WP_189420677.1">
    <property type="nucleotide sequence ID" value="NZ_BMYZ01000004.1"/>
</dbReference>
<keyword evidence="4" id="KW-0472">Membrane</keyword>
<keyword evidence="2" id="KW-0812">Transmembrane</keyword>
<evidence type="ECO:0000256" key="5">
    <source>
        <dbReference type="SAM" id="SignalP"/>
    </source>
</evidence>
<keyword evidence="8" id="KW-1185">Reference proteome</keyword>
<dbReference type="InterPro" id="IPR037682">
    <property type="entry name" value="TonB_C"/>
</dbReference>
<evidence type="ECO:0000256" key="3">
    <source>
        <dbReference type="ARBA" id="ARBA00022989"/>
    </source>
</evidence>
<evidence type="ECO:0000256" key="1">
    <source>
        <dbReference type="ARBA" id="ARBA00004167"/>
    </source>
</evidence>